<organism evidence="2">
    <name type="scientific">Candida tenuis (strain ATCC 10573 / BCRC 21748 / CBS 615 / JCM 9827 / NBRC 10315 / NRRL Y-1498 / VKM Y-70)</name>
    <name type="common">Yeast</name>
    <name type="synonym">Yamadazyma tenuis</name>
    <dbReference type="NCBI Taxonomy" id="590646"/>
    <lineage>
        <taxon>Eukaryota</taxon>
        <taxon>Fungi</taxon>
        <taxon>Dikarya</taxon>
        <taxon>Ascomycota</taxon>
        <taxon>Saccharomycotina</taxon>
        <taxon>Pichiomycetes</taxon>
        <taxon>Debaryomycetaceae</taxon>
        <taxon>Yamadazyma</taxon>
    </lineage>
</organism>
<accession>G3B3T8</accession>
<evidence type="ECO:0000313" key="1">
    <source>
        <dbReference type="EMBL" id="EGV63731.1"/>
    </source>
</evidence>
<dbReference type="Proteomes" id="UP000000707">
    <property type="component" value="Unassembled WGS sequence"/>
</dbReference>
<gene>
    <name evidence="1" type="ORF">CANTEDRAFT_113768</name>
</gene>
<evidence type="ECO:0000313" key="2">
    <source>
        <dbReference type="Proteomes" id="UP000000707"/>
    </source>
</evidence>
<protein>
    <submittedName>
        <fullName evidence="1">Uncharacterized protein</fullName>
    </submittedName>
</protein>
<proteinExistence type="predicted"/>
<reference evidence="1 2" key="1">
    <citation type="journal article" date="2011" name="Proc. Natl. Acad. Sci. U.S.A.">
        <title>Comparative genomics of xylose-fermenting fungi for enhanced biofuel production.</title>
        <authorList>
            <person name="Wohlbach D.J."/>
            <person name="Kuo A."/>
            <person name="Sato T.K."/>
            <person name="Potts K.M."/>
            <person name="Salamov A.A."/>
            <person name="LaButti K.M."/>
            <person name="Sun H."/>
            <person name="Clum A."/>
            <person name="Pangilinan J.L."/>
            <person name="Lindquist E.A."/>
            <person name="Lucas S."/>
            <person name="Lapidus A."/>
            <person name="Jin M."/>
            <person name="Gunawan C."/>
            <person name="Balan V."/>
            <person name="Dale B.E."/>
            <person name="Jeffries T.W."/>
            <person name="Zinkel R."/>
            <person name="Barry K.W."/>
            <person name="Grigoriev I.V."/>
            <person name="Gasch A.P."/>
        </authorList>
    </citation>
    <scope>NUCLEOTIDE SEQUENCE [LARGE SCALE GENOMIC DNA]</scope>
    <source>
        <strain evidence="2">ATCC 10573 / BCRC 21748 / CBS 615 / JCM 9827 / NBRC 10315 / NRRL Y-1498 / VKM Y-70</strain>
    </source>
</reference>
<name>G3B3T8_CANTC</name>
<sequence>MSTVMHAASCTFTQELCGGWCRNRKFPLPFGGNPIPPIHCLGLQSYISTFTDSPIIYIINPSTFQLTSPIVFSLPSLPSLGSRFYSSIDLKEKGSQ</sequence>
<dbReference type="HOGENOM" id="CLU_2359497_0_0_1"/>
<dbReference type="AlphaFoldDB" id="G3B3T8"/>
<keyword evidence="2" id="KW-1185">Reference proteome</keyword>
<dbReference type="EMBL" id="GL996521">
    <property type="protein sequence ID" value="EGV63731.1"/>
    <property type="molecule type" value="Genomic_DNA"/>
</dbReference>